<feature type="non-terminal residue" evidence="2">
    <location>
        <position position="134"/>
    </location>
</feature>
<feature type="domain" description="CFA20" evidence="1">
    <location>
        <begin position="50"/>
        <end position="119"/>
    </location>
</feature>
<name>A0A1V9ZWH4_9STRA</name>
<protein>
    <recommendedName>
        <fullName evidence="1">CFA20 domain-containing protein</fullName>
    </recommendedName>
</protein>
<keyword evidence="3" id="KW-1185">Reference proteome</keyword>
<accession>A0A1V9ZWH4</accession>
<evidence type="ECO:0000313" key="2">
    <source>
        <dbReference type="EMBL" id="OQS02365.1"/>
    </source>
</evidence>
<evidence type="ECO:0000259" key="1">
    <source>
        <dbReference type="Pfam" id="PF05018"/>
    </source>
</evidence>
<dbReference type="InterPro" id="IPR007714">
    <property type="entry name" value="CFA20_dom"/>
</dbReference>
<proteinExistence type="predicted"/>
<comment type="caution">
    <text evidence="2">The sequence shown here is derived from an EMBL/GenBank/DDBJ whole genome shotgun (WGS) entry which is preliminary data.</text>
</comment>
<dbReference type="EMBL" id="JNBS01001140">
    <property type="protein sequence ID" value="OQS02365.1"/>
    <property type="molecule type" value="Genomic_DNA"/>
</dbReference>
<reference evidence="2 3" key="1">
    <citation type="journal article" date="2014" name="Genome Biol. Evol.">
        <title>The secreted proteins of Achlya hypogyna and Thraustotheca clavata identify the ancestral oomycete secretome and reveal gene acquisitions by horizontal gene transfer.</title>
        <authorList>
            <person name="Misner I."/>
            <person name="Blouin N."/>
            <person name="Leonard G."/>
            <person name="Richards T.A."/>
            <person name="Lane C.E."/>
        </authorList>
    </citation>
    <scope>NUCLEOTIDE SEQUENCE [LARGE SCALE GENOMIC DNA]</scope>
    <source>
        <strain evidence="2 3">ATCC 34112</strain>
    </source>
</reference>
<organism evidence="2 3">
    <name type="scientific">Thraustotheca clavata</name>
    <dbReference type="NCBI Taxonomy" id="74557"/>
    <lineage>
        <taxon>Eukaryota</taxon>
        <taxon>Sar</taxon>
        <taxon>Stramenopiles</taxon>
        <taxon>Oomycota</taxon>
        <taxon>Saprolegniomycetes</taxon>
        <taxon>Saprolegniales</taxon>
        <taxon>Achlyaceae</taxon>
        <taxon>Thraustotheca</taxon>
    </lineage>
</organism>
<dbReference type="OrthoDB" id="6252103at2759"/>
<dbReference type="Pfam" id="PF05018">
    <property type="entry name" value="CFA20_dom"/>
    <property type="match status" value="1"/>
</dbReference>
<gene>
    <name evidence="2" type="ORF">THRCLA_05256</name>
</gene>
<evidence type="ECO:0000313" key="3">
    <source>
        <dbReference type="Proteomes" id="UP000243217"/>
    </source>
</evidence>
<dbReference type="Proteomes" id="UP000243217">
    <property type="component" value="Unassembled WGS sequence"/>
</dbReference>
<dbReference type="STRING" id="74557.A0A1V9ZWH4"/>
<dbReference type="AlphaFoldDB" id="A0A1V9ZWH4"/>
<sequence>MATVWQHPLVDVFKLVSAGTFSISQRGDVSECLDKTIRRRCVERSLHQIMFVYVQVRRERGESITFHLDILTRKKTSLRISCSTMYSNYRSVSTNLRVPLLLGEKWCVIALDMLQLLKLHTSVAYNREGYDCLK</sequence>